<keyword evidence="2 5" id="KW-0812">Transmembrane</keyword>
<evidence type="ECO:0000313" key="7">
    <source>
        <dbReference type="EMBL" id="OIQ75971.1"/>
    </source>
</evidence>
<proteinExistence type="predicted"/>
<dbReference type="InterPro" id="IPR009908">
    <property type="entry name" value="Methylamine_util_MauE"/>
</dbReference>
<comment type="caution">
    <text evidence="7">The sequence shown here is derived from an EMBL/GenBank/DDBJ whole genome shotgun (WGS) entry which is preliminary data.</text>
</comment>
<feature type="transmembrane region" description="Helical" evidence="5">
    <location>
        <begin position="75"/>
        <end position="96"/>
    </location>
</feature>
<organism evidence="7">
    <name type="scientific">mine drainage metagenome</name>
    <dbReference type="NCBI Taxonomy" id="410659"/>
    <lineage>
        <taxon>unclassified sequences</taxon>
        <taxon>metagenomes</taxon>
        <taxon>ecological metagenomes</taxon>
    </lineage>
</organism>
<evidence type="ECO:0000256" key="3">
    <source>
        <dbReference type="ARBA" id="ARBA00022989"/>
    </source>
</evidence>
<sequence>MKRYALWISLVARLVLGGTLLLAGMLKVSHPYTSTAAVRAYRLLPNSLANLIGYTLPWVEIGVALALILGIGVRICSVIAGIMMVAFIIGVGSAWARGLTIDCGCFGGGGQVARGATKYWQEIGRDLGLTLIAAFLIWKPTSKFALGETKRAI</sequence>
<feature type="domain" description="Methylamine utilisation protein MauE" evidence="6">
    <location>
        <begin position="7"/>
        <end position="138"/>
    </location>
</feature>
<dbReference type="EMBL" id="MLJW01002001">
    <property type="protein sequence ID" value="OIQ75971.1"/>
    <property type="molecule type" value="Genomic_DNA"/>
</dbReference>
<dbReference type="GO" id="GO:0016020">
    <property type="term" value="C:membrane"/>
    <property type="evidence" value="ECO:0007669"/>
    <property type="project" value="UniProtKB-SubCell"/>
</dbReference>
<comment type="subcellular location">
    <subcellularLocation>
        <location evidence="1">Membrane</location>
        <topology evidence="1">Multi-pass membrane protein</topology>
    </subcellularLocation>
</comment>
<feature type="transmembrane region" description="Helical" evidence="5">
    <location>
        <begin position="47"/>
        <end position="68"/>
    </location>
</feature>
<keyword evidence="4 5" id="KW-0472">Membrane</keyword>
<evidence type="ECO:0000256" key="1">
    <source>
        <dbReference type="ARBA" id="ARBA00004141"/>
    </source>
</evidence>
<evidence type="ECO:0000256" key="4">
    <source>
        <dbReference type="ARBA" id="ARBA00023136"/>
    </source>
</evidence>
<evidence type="ECO:0000259" key="6">
    <source>
        <dbReference type="Pfam" id="PF07291"/>
    </source>
</evidence>
<gene>
    <name evidence="7" type="ORF">GALL_423570</name>
</gene>
<dbReference type="Pfam" id="PF07291">
    <property type="entry name" value="MauE"/>
    <property type="match status" value="1"/>
</dbReference>
<dbReference type="GO" id="GO:0030416">
    <property type="term" value="P:methylamine metabolic process"/>
    <property type="evidence" value="ECO:0007669"/>
    <property type="project" value="InterPro"/>
</dbReference>
<evidence type="ECO:0000256" key="5">
    <source>
        <dbReference type="SAM" id="Phobius"/>
    </source>
</evidence>
<accession>A0A1J5QEN3</accession>
<protein>
    <submittedName>
        <fullName evidence="7">Methylamine utilization protein MauE</fullName>
    </submittedName>
</protein>
<keyword evidence="3 5" id="KW-1133">Transmembrane helix</keyword>
<name>A0A1J5QEN3_9ZZZZ</name>
<dbReference type="AlphaFoldDB" id="A0A1J5QEN3"/>
<reference evidence="7" key="1">
    <citation type="submission" date="2016-10" db="EMBL/GenBank/DDBJ databases">
        <title>Sequence of Gallionella enrichment culture.</title>
        <authorList>
            <person name="Poehlein A."/>
            <person name="Muehling M."/>
            <person name="Daniel R."/>
        </authorList>
    </citation>
    <scope>NUCLEOTIDE SEQUENCE</scope>
</reference>
<evidence type="ECO:0000256" key="2">
    <source>
        <dbReference type="ARBA" id="ARBA00022692"/>
    </source>
</evidence>